<dbReference type="InParanoid" id="A0A482XQN7"/>
<dbReference type="EMBL" id="QKKF02002576">
    <property type="protein sequence ID" value="RZF48323.1"/>
    <property type="molecule type" value="Genomic_DNA"/>
</dbReference>
<organism evidence="1 2">
    <name type="scientific">Laodelphax striatellus</name>
    <name type="common">Small brown planthopper</name>
    <name type="synonym">Delphax striatella</name>
    <dbReference type="NCBI Taxonomy" id="195883"/>
    <lineage>
        <taxon>Eukaryota</taxon>
        <taxon>Metazoa</taxon>
        <taxon>Ecdysozoa</taxon>
        <taxon>Arthropoda</taxon>
        <taxon>Hexapoda</taxon>
        <taxon>Insecta</taxon>
        <taxon>Pterygota</taxon>
        <taxon>Neoptera</taxon>
        <taxon>Paraneoptera</taxon>
        <taxon>Hemiptera</taxon>
        <taxon>Auchenorrhyncha</taxon>
        <taxon>Fulgoroidea</taxon>
        <taxon>Delphacidae</taxon>
        <taxon>Criomorphinae</taxon>
        <taxon>Laodelphax</taxon>
    </lineage>
</organism>
<dbReference type="Proteomes" id="UP000291343">
    <property type="component" value="Unassembled WGS sequence"/>
</dbReference>
<dbReference type="AlphaFoldDB" id="A0A482XQN7"/>
<protein>
    <submittedName>
        <fullName evidence="1">Uncharacterized protein</fullName>
    </submittedName>
</protein>
<reference evidence="1 2" key="1">
    <citation type="journal article" date="2017" name="Gigascience">
        <title>Genome sequence of the small brown planthopper, Laodelphax striatellus.</title>
        <authorList>
            <person name="Zhu J."/>
            <person name="Jiang F."/>
            <person name="Wang X."/>
            <person name="Yang P."/>
            <person name="Bao Y."/>
            <person name="Zhao W."/>
            <person name="Wang W."/>
            <person name="Lu H."/>
            <person name="Wang Q."/>
            <person name="Cui N."/>
            <person name="Li J."/>
            <person name="Chen X."/>
            <person name="Luo L."/>
            <person name="Yu J."/>
            <person name="Kang L."/>
            <person name="Cui F."/>
        </authorList>
    </citation>
    <scope>NUCLEOTIDE SEQUENCE [LARGE SCALE GENOMIC DNA]</scope>
    <source>
        <strain evidence="1">Lst14</strain>
    </source>
</reference>
<gene>
    <name evidence="1" type="ORF">LSTR_LSTR010286</name>
</gene>
<keyword evidence="2" id="KW-1185">Reference proteome</keyword>
<sequence length="146" mass="16581">MHSWSVLGGVSGVFLFSAHEIPSQTSRILPFRHFSSPVKGIIWVWKTRLLCPTQARVGWSNFLHLALKGSSEERLLRAGVFHCRVRLNSIAFSSPCPLFFLPFFEARHPGCQGTKMDGEQTRMENVWVVGGRRRRIVLNDVTSEKT</sequence>
<accession>A0A482XQN7</accession>
<comment type="caution">
    <text evidence="1">The sequence shown here is derived from an EMBL/GenBank/DDBJ whole genome shotgun (WGS) entry which is preliminary data.</text>
</comment>
<name>A0A482XQN7_LAOST</name>
<proteinExistence type="predicted"/>
<evidence type="ECO:0000313" key="1">
    <source>
        <dbReference type="EMBL" id="RZF48323.1"/>
    </source>
</evidence>
<evidence type="ECO:0000313" key="2">
    <source>
        <dbReference type="Proteomes" id="UP000291343"/>
    </source>
</evidence>